<dbReference type="SUPFAM" id="SSF81340">
    <property type="entry name" value="Clc chloride channel"/>
    <property type="match status" value="1"/>
</dbReference>
<evidence type="ECO:0000256" key="2">
    <source>
        <dbReference type="ARBA" id="ARBA00022448"/>
    </source>
</evidence>
<name>A0A850HJC1_9FIRM</name>
<dbReference type="Pfam" id="PF02080">
    <property type="entry name" value="TrkA_C"/>
    <property type="match status" value="1"/>
</dbReference>
<reference evidence="12 13" key="1">
    <citation type="journal article" date="2020" name="Cell Host Microbe">
        <title>Functional and Genomic Variation between Human-Derived Isolates of Lachnospiraceae Reveals Inter- and Intra-Species Diversity.</title>
        <authorList>
            <person name="Sorbara M.T."/>
            <person name="Littmann E.R."/>
            <person name="Fontana E."/>
            <person name="Moody T.U."/>
            <person name="Kohout C.E."/>
            <person name="Gjonbalaj M."/>
            <person name="Eaton V."/>
            <person name="Seok R."/>
            <person name="Leiner I.M."/>
            <person name="Pamer E.G."/>
        </authorList>
    </citation>
    <scope>NUCLEOTIDE SEQUENCE [LARGE SCALE GENOMIC DNA]</scope>
    <source>
        <strain evidence="11 12">MSK.17.11</strain>
        <strain evidence="10 13">MSK.17.38</strain>
    </source>
</reference>
<evidence type="ECO:0000313" key="12">
    <source>
        <dbReference type="Proteomes" id="UP000528555"/>
    </source>
</evidence>
<evidence type="ECO:0000259" key="9">
    <source>
        <dbReference type="PROSITE" id="PS51202"/>
    </source>
</evidence>
<keyword evidence="12" id="KW-1185">Reference proteome</keyword>
<dbReference type="SUPFAM" id="SSF116726">
    <property type="entry name" value="TrkA C-terminal domain-like"/>
    <property type="match status" value="1"/>
</dbReference>
<keyword evidence="3 8" id="KW-0812">Transmembrane</keyword>
<evidence type="ECO:0000313" key="10">
    <source>
        <dbReference type="EMBL" id="NSK14398.1"/>
    </source>
</evidence>
<keyword evidence="6 8" id="KW-0472">Membrane</keyword>
<feature type="transmembrane region" description="Helical" evidence="8">
    <location>
        <begin position="230"/>
        <end position="251"/>
    </location>
</feature>
<gene>
    <name evidence="11" type="ORF">G5A66_05820</name>
    <name evidence="10" type="ORF">G5A75_05840</name>
</gene>
<feature type="transmembrane region" description="Helical" evidence="8">
    <location>
        <begin position="62"/>
        <end position="80"/>
    </location>
</feature>
<dbReference type="EMBL" id="JAAITX010000003">
    <property type="protein sequence ID" value="NVH58172.1"/>
    <property type="molecule type" value="Genomic_DNA"/>
</dbReference>
<feature type="transmembrane region" description="Helical" evidence="8">
    <location>
        <begin position="332"/>
        <end position="355"/>
    </location>
</feature>
<feature type="domain" description="RCK C-terminal" evidence="9">
    <location>
        <begin position="433"/>
        <end position="514"/>
    </location>
</feature>
<dbReference type="EMBL" id="JAAIUO010000003">
    <property type="protein sequence ID" value="NSK14398.1"/>
    <property type="molecule type" value="Genomic_DNA"/>
</dbReference>
<dbReference type="Pfam" id="PF00654">
    <property type="entry name" value="Voltage_CLC"/>
    <property type="match status" value="1"/>
</dbReference>
<evidence type="ECO:0000256" key="1">
    <source>
        <dbReference type="ARBA" id="ARBA00004141"/>
    </source>
</evidence>
<sequence>MKKDTSSTIKRAQRFQVILIGEGILVGGIGGLLVLLYRLCLEGASKGLNQILDFIGRDPLRIAGWFAVLFVMAWIVSRLVRYEPMISGSGIPQLEGEMVGKLNQRWQRVIPAKFFGGFLCLLGGLALGREGPSIQLGAMAGKAVSQGLDRGKTEERFLLTCGASAGLSAAFHAPLAGVMFSLEEVHKNFSVSVLVSVMASSLTADFLSSTVLGVDSVFQFDILKALPQEYYWMILLLGVVLGITGAFYNWFTLKAQSVYRKMEKVPMVVKMMIPFGCAGGLGLTVPKLLGSGHALIEELTHTEMLLSTVIFILIGRFLFSAVSFGSGAPGGIFFPLLVIGGFIGGAFATAGVQFFGLDPGYVNNFVLLAMAGYFSAIVRAPLTGIILIFEMTGSLSQMLSLAIVSIVAYVVATLLKSKPIYESLLERILGRQGEVEPEGKGEKILTNYVVHQGSRVEEQRISEIEWPDNCLLVVIQRGSEELIPRGRTKLQTGDVIVTMTDDRDGVMVQEQMEKLCREMF</sequence>
<dbReference type="RefSeq" id="WP_173814665.1">
    <property type="nucleotide sequence ID" value="NZ_JAAITX010000003.1"/>
</dbReference>
<evidence type="ECO:0000313" key="13">
    <source>
        <dbReference type="Proteomes" id="UP000701680"/>
    </source>
</evidence>
<feature type="transmembrane region" description="Helical" evidence="8">
    <location>
        <begin position="395"/>
        <end position="415"/>
    </location>
</feature>
<dbReference type="PRINTS" id="PR00762">
    <property type="entry name" value="CLCHANNEL"/>
</dbReference>
<evidence type="ECO:0000256" key="3">
    <source>
        <dbReference type="ARBA" id="ARBA00022692"/>
    </source>
</evidence>
<dbReference type="GO" id="GO:0006813">
    <property type="term" value="P:potassium ion transport"/>
    <property type="evidence" value="ECO:0007669"/>
    <property type="project" value="InterPro"/>
</dbReference>
<dbReference type="InterPro" id="IPR006037">
    <property type="entry name" value="RCK_C"/>
</dbReference>
<dbReference type="PANTHER" id="PTHR45711">
    <property type="entry name" value="CHLORIDE CHANNEL PROTEIN"/>
    <property type="match status" value="1"/>
</dbReference>
<dbReference type="GO" id="GO:0008324">
    <property type="term" value="F:monoatomic cation transmembrane transporter activity"/>
    <property type="evidence" value="ECO:0007669"/>
    <property type="project" value="InterPro"/>
</dbReference>
<evidence type="ECO:0000313" key="11">
    <source>
        <dbReference type="EMBL" id="NVH58172.1"/>
    </source>
</evidence>
<feature type="transmembrane region" description="Helical" evidence="8">
    <location>
        <begin position="157"/>
        <end position="182"/>
    </location>
</feature>
<evidence type="ECO:0000256" key="5">
    <source>
        <dbReference type="ARBA" id="ARBA00023065"/>
    </source>
</evidence>
<evidence type="ECO:0000256" key="7">
    <source>
        <dbReference type="ARBA" id="ARBA00023214"/>
    </source>
</evidence>
<comment type="caution">
    <text evidence="11">The sequence shown here is derived from an EMBL/GenBank/DDBJ whole genome shotgun (WGS) entry which is preliminary data.</text>
</comment>
<dbReference type="Gene3D" id="3.30.70.1450">
    <property type="entry name" value="Regulator of K+ conductance, C-terminal domain"/>
    <property type="match status" value="1"/>
</dbReference>
<dbReference type="PROSITE" id="PS51202">
    <property type="entry name" value="RCK_C"/>
    <property type="match status" value="1"/>
</dbReference>
<keyword evidence="4 8" id="KW-1133">Transmembrane helix</keyword>
<dbReference type="CDD" id="cd01031">
    <property type="entry name" value="EriC"/>
    <property type="match status" value="1"/>
</dbReference>
<organism evidence="11 12">
    <name type="scientific">Dorea phocaeensis</name>
    <dbReference type="NCBI Taxonomy" id="2040291"/>
    <lineage>
        <taxon>Bacteria</taxon>
        <taxon>Bacillati</taxon>
        <taxon>Bacillota</taxon>
        <taxon>Clostridia</taxon>
        <taxon>Lachnospirales</taxon>
        <taxon>Lachnospiraceae</taxon>
        <taxon>Dorea</taxon>
    </lineage>
</organism>
<evidence type="ECO:0000256" key="4">
    <source>
        <dbReference type="ARBA" id="ARBA00022989"/>
    </source>
</evidence>
<dbReference type="GO" id="GO:0005247">
    <property type="term" value="F:voltage-gated chloride channel activity"/>
    <property type="evidence" value="ECO:0007669"/>
    <property type="project" value="TreeGrafter"/>
</dbReference>
<reference evidence="11" key="2">
    <citation type="submission" date="2020-02" db="EMBL/GenBank/DDBJ databases">
        <authorList>
            <person name="Littmann E."/>
            <person name="Sorbara M."/>
        </authorList>
    </citation>
    <scope>NUCLEOTIDE SEQUENCE</scope>
    <source>
        <strain evidence="11">MSK.17.11</strain>
        <strain evidence="10">MSK.17.38</strain>
    </source>
</reference>
<feature type="transmembrane region" description="Helical" evidence="8">
    <location>
        <begin position="15"/>
        <end position="37"/>
    </location>
</feature>
<dbReference type="InterPro" id="IPR036721">
    <property type="entry name" value="RCK_C_sf"/>
</dbReference>
<dbReference type="Proteomes" id="UP000528555">
    <property type="component" value="Unassembled WGS sequence"/>
</dbReference>
<keyword evidence="7" id="KW-0868">Chloride</keyword>
<evidence type="ECO:0000256" key="6">
    <source>
        <dbReference type="ARBA" id="ARBA00023136"/>
    </source>
</evidence>
<feature type="transmembrane region" description="Helical" evidence="8">
    <location>
        <begin position="271"/>
        <end position="292"/>
    </location>
</feature>
<feature type="transmembrane region" description="Helical" evidence="8">
    <location>
        <begin position="304"/>
        <end position="326"/>
    </location>
</feature>
<keyword evidence="2" id="KW-0813">Transport</keyword>
<dbReference type="InterPro" id="IPR014743">
    <property type="entry name" value="Cl-channel_core"/>
</dbReference>
<dbReference type="Gene3D" id="1.10.3080.10">
    <property type="entry name" value="Clc chloride channel"/>
    <property type="match status" value="1"/>
</dbReference>
<dbReference type="InterPro" id="IPR001807">
    <property type="entry name" value="ClC"/>
</dbReference>
<dbReference type="AlphaFoldDB" id="A0A850HJC1"/>
<proteinExistence type="predicted"/>
<dbReference type="GO" id="GO:0005886">
    <property type="term" value="C:plasma membrane"/>
    <property type="evidence" value="ECO:0007669"/>
    <property type="project" value="TreeGrafter"/>
</dbReference>
<protein>
    <submittedName>
        <fullName evidence="11">ClC family H(+)/Cl(-) exchange transporter</fullName>
    </submittedName>
</protein>
<keyword evidence="5" id="KW-0406">Ion transport</keyword>
<dbReference type="Proteomes" id="UP000701680">
    <property type="component" value="Unassembled WGS sequence"/>
</dbReference>
<dbReference type="PANTHER" id="PTHR45711:SF6">
    <property type="entry name" value="CHLORIDE CHANNEL PROTEIN"/>
    <property type="match status" value="1"/>
</dbReference>
<accession>A0A850HJC1</accession>
<evidence type="ECO:0000256" key="8">
    <source>
        <dbReference type="SAM" id="Phobius"/>
    </source>
</evidence>
<comment type="subcellular location">
    <subcellularLocation>
        <location evidence="1">Membrane</location>
        <topology evidence="1">Multi-pass membrane protein</topology>
    </subcellularLocation>
</comment>
<feature type="transmembrane region" description="Helical" evidence="8">
    <location>
        <begin position="367"/>
        <end position="389"/>
    </location>
</feature>